<organism evidence="2 3">
    <name type="scientific">Thermus parvatiensis</name>
    <dbReference type="NCBI Taxonomy" id="456163"/>
    <lineage>
        <taxon>Bacteria</taxon>
        <taxon>Thermotogati</taxon>
        <taxon>Deinococcota</taxon>
        <taxon>Deinococci</taxon>
        <taxon>Thermales</taxon>
        <taxon>Thermaceae</taxon>
        <taxon>Thermus</taxon>
    </lineage>
</organism>
<keyword evidence="1" id="KW-0812">Transmembrane</keyword>
<feature type="transmembrane region" description="Helical" evidence="1">
    <location>
        <begin position="33"/>
        <end position="54"/>
    </location>
</feature>
<dbReference type="RefSeq" id="WP_014628830.1">
    <property type="nucleotide sequence ID" value="NZ_CP014141.1"/>
</dbReference>
<protein>
    <recommendedName>
        <fullName evidence="4">Phage holin family protein</fullName>
    </recommendedName>
</protein>
<dbReference type="AlphaFoldDB" id="A0A0X8D7T4"/>
<evidence type="ECO:0000256" key="1">
    <source>
        <dbReference type="SAM" id="Phobius"/>
    </source>
</evidence>
<accession>A0A0X8D7T4</accession>
<dbReference type="EMBL" id="CP014141">
    <property type="protein sequence ID" value="AMA74925.1"/>
    <property type="molecule type" value="Genomic_DNA"/>
</dbReference>
<evidence type="ECO:0000313" key="3">
    <source>
        <dbReference type="Proteomes" id="UP000061630"/>
    </source>
</evidence>
<keyword evidence="1" id="KW-1133">Transmembrane helix</keyword>
<dbReference type="Proteomes" id="UP000061630">
    <property type="component" value="Chromosome"/>
</dbReference>
<reference evidence="2 3" key="1">
    <citation type="submission" date="2016-01" db="EMBL/GenBank/DDBJ databases">
        <title>Genome sequence of Thermus parvatiensis, a thermophile isolated from a hot water spring.</title>
        <authorList>
            <person name="Tripathi C."/>
            <person name="Lal R."/>
        </authorList>
    </citation>
    <scope>NUCLEOTIDE SEQUENCE [LARGE SCALE GENOMIC DNA]</scope>
    <source>
        <strain evidence="2 3">RL</strain>
    </source>
</reference>
<feature type="transmembrane region" description="Helical" evidence="1">
    <location>
        <begin position="90"/>
        <end position="113"/>
    </location>
</feature>
<dbReference type="InterPro" id="IPR007165">
    <property type="entry name" value="Phage_holin_4_2"/>
</dbReference>
<dbReference type="KEGG" id="tpar:AV541_00725"/>
<feature type="transmembrane region" description="Helical" evidence="1">
    <location>
        <begin position="61"/>
        <end position="84"/>
    </location>
</feature>
<dbReference type="PANTHER" id="PTHR37309:SF1">
    <property type="entry name" value="SLR0284 PROTEIN"/>
    <property type="match status" value="1"/>
</dbReference>
<dbReference type="Pfam" id="PF04020">
    <property type="entry name" value="Phage_holin_4_2"/>
    <property type="match status" value="1"/>
</dbReference>
<evidence type="ECO:0008006" key="4">
    <source>
        <dbReference type="Google" id="ProtNLM"/>
    </source>
</evidence>
<proteinExistence type="predicted"/>
<dbReference type="PANTHER" id="PTHR37309">
    <property type="entry name" value="SLR0284 PROTEIN"/>
    <property type="match status" value="1"/>
</dbReference>
<evidence type="ECO:0000313" key="2">
    <source>
        <dbReference type="EMBL" id="AMA74925.1"/>
    </source>
</evidence>
<sequence>MRNLFARLLLNTVALWFLTLLYPGVYFRPGAGLLDYLVAGAVWGLANALVRPVLLFLTLPLNLLTLGLFTLVVNGLVLFLVAAVTPLEVAGFGAALVGALVLSLVSLVLSWALRD</sequence>
<gene>
    <name evidence="2" type="ORF">AV541_00725</name>
</gene>
<name>A0A0X8D7T4_9DEIN</name>
<keyword evidence="1" id="KW-0472">Membrane</keyword>